<proteinExistence type="predicted"/>
<feature type="compositionally biased region" description="Polar residues" evidence="1">
    <location>
        <begin position="1"/>
        <end position="13"/>
    </location>
</feature>
<evidence type="ECO:0000313" key="3">
    <source>
        <dbReference type="Proteomes" id="UP000037122"/>
    </source>
</evidence>
<feature type="region of interest" description="Disordered" evidence="1">
    <location>
        <begin position="1"/>
        <end position="33"/>
    </location>
</feature>
<reference evidence="3" key="1">
    <citation type="journal article" date="2015" name="BMC Genomics">
        <title>Draft genome of a commonly misdiagnosed multidrug resistant pathogen Candida auris.</title>
        <authorList>
            <person name="Chatterjee S."/>
            <person name="Alampalli S.V."/>
            <person name="Nageshan R.K."/>
            <person name="Chettiar S.T."/>
            <person name="Joshi S."/>
            <person name="Tatu U.S."/>
        </authorList>
    </citation>
    <scope>NUCLEOTIDE SEQUENCE [LARGE SCALE GENOMIC DNA]</scope>
    <source>
        <strain evidence="3">6684</strain>
    </source>
</reference>
<evidence type="ECO:0000313" key="2">
    <source>
        <dbReference type="EMBL" id="KND97191.1"/>
    </source>
</evidence>
<gene>
    <name evidence="2" type="ORF">QG37_06404</name>
</gene>
<accession>A0A0L0NSP7</accession>
<comment type="caution">
    <text evidence="2">The sequence shown here is derived from an EMBL/GenBank/DDBJ whole genome shotgun (WGS) entry which is preliminary data.</text>
</comment>
<protein>
    <submittedName>
        <fullName evidence="2">Uncharacterized protein</fullName>
    </submittedName>
</protein>
<dbReference type="EMBL" id="LGST01000043">
    <property type="protein sequence ID" value="KND97191.1"/>
    <property type="molecule type" value="Genomic_DNA"/>
</dbReference>
<dbReference type="Proteomes" id="UP000037122">
    <property type="component" value="Unassembled WGS sequence"/>
</dbReference>
<evidence type="ECO:0000256" key="1">
    <source>
        <dbReference type="SAM" id="MobiDB-lite"/>
    </source>
</evidence>
<organism evidence="2 3">
    <name type="scientific">Candidozyma auris</name>
    <name type="common">Yeast</name>
    <name type="synonym">Candida auris</name>
    <dbReference type="NCBI Taxonomy" id="498019"/>
    <lineage>
        <taxon>Eukaryota</taxon>
        <taxon>Fungi</taxon>
        <taxon>Dikarya</taxon>
        <taxon>Ascomycota</taxon>
        <taxon>Saccharomycotina</taxon>
        <taxon>Pichiomycetes</taxon>
        <taxon>Metschnikowiaceae</taxon>
        <taxon>Candidozyma</taxon>
    </lineage>
</organism>
<name>A0A0L0NSP7_CANAR</name>
<dbReference type="AlphaFoldDB" id="A0A0L0NSP7"/>
<sequence>MEQTTKGIKQASQGKPKDLFQNSIMGEVNKGRT</sequence>